<dbReference type="KEGG" id="pab:PAB1217"/>
<reference evidence="1 3" key="4">
    <citation type="journal article" date="2003" name="Mol. Microbiol.">
        <title>An integrated analysis of the genome of the hyperthermophilic archaeon Pyrococcus abyssi.</title>
        <authorList>
            <person name="Cohen G."/>
            <person name="Barbe V."/>
            <person name="Flament D."/>
            <person name="Galperin M."/>
            <person name="Heilig R."/>
            <person name="Ripp R."/>
            <person name="Lecompte O."/>
            <person name="Prieur D."/>
            <person name="Poch O."/>
            <person name="Quellerou J."/>
            <person name="Thierry J.C."/>
            <person name="Van der Oost J."/>
            <person name="Weissenbach J."/>
            <person name="Zivanovic Y."/>
            <person name="Forterre P."/>
        </authorList>
    </citation>
    <scope>NUCLEOTIDE SEQUENCE [LARGE SCALE GENOMIC DNA]</scope>
    <source>
        <strain evidence="3">GE5 / Orsay</strain>
        <strain evidence="1">Orsay</strain>
    </source>
</reference>
<dbReference type="STRING" id="272844.PAB1217"/>
<accession>Q9UXY7</accession>
<dbReference type="Proteomes" id="UP000000810">
    <property type="component" value="Chromosome"/>
</dbReference>
<dbReference type="RefSeq" id="WP_010868839.1">
    <property type="nucleotide sequence ID" value="NC_000868.1"/>
</dbReference>
<evidence type="ECO:0008006" key="5">
    <source>
        <dbReference type="Google" id="ProtNLM"/>
    </source>
</evidence>
<dbReference type="PATRIC" id="fig|272844.11.peg.1838"/>
<dbReference type="Proteomes" id="UP000009139">
    <property type="component" value="Chromosome"/>
</dbReference>
<dbReference type="EMBL" id="HE613800">
    <property type="protein sequence ID" value="CCE71193.1"/>
    <property type="molecule type" value="Genomic_DNA"/>
</dbReference>
<reference evidence="2 4" key="5">
    <citation type="journal article" date="2012" name="Curr. Microbiol.">
        <title>Re-annotation of two hyperthermophilic archaea Pyrococcus abyssi GE5 and Pyrococcus furiosus DSM 3638.</title>
        <authorList>
            <person name="Gao J."/>
            <person name="Wang J."/>
        </authorList>
    </citation>
    <scope>GENOME REANNOTATION</scope>
    <source>
        <strain evidence="2">GE5</strain>
        <strain evidence="4">GE5 / Orsay</strain>
    </source>
</reference>
<dbReference type="HOGENOM" id="CLU_102063_0_0_2"/>
<keyword evidence="3" id="KW-1185">Reference proteome</keyword>
<dbReference type="eggNOG" id="arCOG03792">
    <property type="taxonomic scope" value="Archaea"/>
</dbReference>
<dbReference type="AlphaFoldDB" id="Q9UXY7"/>
<reference evidence="1" key="2">
    <citation type="journal article" date="2000" name="J. Mol. Biol.">
        <title>Archaeal homologs of eukaryotic methylation guide small nucleolar RNAs: lessons from the Pyrococcus genomes.</title>
        <authorList>
            <person name="Gaspin C."/>
            <person name="Cavaille J."/>
            <person name="Erauso G."/>
        </authorList>
    </citation>
    <scope>NUCLEOTIDE SEQUENCE</scope>
    <source>
        <strain evidence="1">Orsay</strain>
    </source>
</reference>
<reference evidence="1" key="1">
    <citation type="submission" date="1999-07" db="EMBL/GenBank/DDBJ databases">
        <authorList>
            <person name="Genoscope"/>
        </authorList>
    </citation>
    <scope>NUCLEOTIDE SEQUENCE</scope>
    <source>
        <strain evidence="1">Orsay</strain>
    </source>
</reference>
<dbReference type="PIR" id="D75023">
    <property type="entry name" value="D75023"/>
</dbReference>
<sequence length="247" mass="28263">MEPQEFERYIGATFVDKALCYDVILHSSYEPIDLIFYMVLNALKEREIPYIIVDIMDQLSVLRNHLRLLGLKTDVIDSAKVVKLGGFIKTGNVVKRIEIGSDIGVWRKQLFITLEKHGEKDGFTINVGLERLLKTMENNYIESELFFTLVGKMALQDPNGKGIVFINSSFLKKDIVLELIELASRVFRVKISGVLGSYKLIIRPIKSINFMELEEELVVDLKDLPGYLLRYGNIRRSESFGIEVTPE</sequence>
<protein>
    <recommendedName>
        <fullName evidence="5">KaiC-like domain-containing protein</fullName>
    </recommendedName>
</protein>
<dbReference type="Gene3D" id="3.40.50.11570">
    <property type="entry name" value="Protein of unknown function DUF257"/>
    <property type="match status" value="1"/>
</dbReference>
<evidence type="ECO:0000313" key="1">
    <source>
        <dbReference type="EMBL" id="CAB50626.1"/>
    </source>
</evidence>
<name>Q9UXY7_PYRAB</name>
<dbReference type="Pfam" id="PF03192">
    <property type="entry name" value="DUF257"/>
    <property type="match status" value="1"/>
</dbReference>
<organism evidence="1 3">
    <name type="scientific">Pyrococcus abyssi (strain GE5 / Orsay)</name>
    <dbReference type="NCBI Taxonomy" id="272844"/>
    <lineage>
        <taxon>Archaea</taxon>
        <taxon>Methanobacteriati</taxon>
        <taxon>Methanobacteriota</taxon>
        <taxon>Thermococci</taxon>
        <taxon>Thermococcales</taxon>
        <taxon>Thermococcaceae</taxon>
        <taxon>Pyrococcus</taxon>
    </lineage>
</organism>
<reference evidence="1" key="3">
    <citation type="journal article" date="2001" name="Genome Res.">
        <title>Genome evolution at the genus level: comparison of three complete genomes of hyperthermophilic archaea.</title>
        <authorList>
            <person name="Lecompte O."/>
            <person name="Ripp R."/>
            <person name="Puzos-Barbe V."/>
            <person name="Duprat S."/>
            <person name="Heilig R."/>
            <person name="Dietrich J."/>
            <person name="Thierry J.C."/>
            <person name="Poch O."/>
        </authorList>
    </citation>
    <scope>NUCLEOTIDE SEQUENCE</scope>
    <source>
        <strain evidence="1">Orsay</strain>
    </source>
</reference>
<dbReference type="OrthoDB" id="97676at2157"/>
<dbReference type="EMBL" id="AJ248288">
    <property type="protein sequence ID" value="CAB50626.1"/>
    <property type="molecule type" value="Genomic_DNA"/>
</dbReference>
<dbReference type="InterPro" id="IPR005489">
    <property type="entry name" value="DUF257"/>
</dbReference>
<evidence type="ECO:0000313" key="3">
    <source>
        <dbReference type="Proteomes" id="UP000000810"/>
    </source>
</evidence>
<proteinExistence type="predicted"/>
<evidence type="ECO:0000313" key="4">
    <source>
        <dbReference type="Proteomes" id="UP000009139"/>
    </source>
</evidence>
<gene>
    <name evidence="1" type="ordered locus">PAB1217</name>
</gene>
<evidence type="ECO:0000313" key="2">
    <source>
        <dbReference type="EMBL" id="CCE71193.1"/>
    </source>
</evidence>